<evidence type="ECO:0000313" key="3">
    <source>
        <dbReference type="Proteomes" id="UP000002630"/>
    </source>
</evidence>
<organism evidence="2 3">
    <name type="scientific">Ectocarpus siliculosus</name>
    <name type="common">Brown alga</name>
    <name type="synonym">Conferva siliculosa</name>
    <dbReference type="NCBI Taxonomy" id="2880"/>
    <lineage>
        <taxon>Eukaryota</taxon>
        <taxon>Sar</taxon>
        <taxon>Stramenopiles</taxon>
        <taxon>Ochrophyta</taxon>
        <taxon>PX clade</taxon>
        <taxon>Phaeophyceae</taxon>
        <taxon>Ectocarpales</taxon>
        <taxon>Ectocarpaceae</taxon>
        <taxon>Ectocarpus</taxon>
    </lineage>
</organism>
<dbReference type="Pfam" id="PF00856">
    <property type="entry name" value="SET"/>
    <property type="match status" value="1"/>
</dbReference>
<dbReference type="STRING" id="2880.D8LRD3"/>
<keyword evidence="3" id="KW-1185">Reference proteome</keyword>
<accession>D8LRD3</accession>
<dbReference type="InterPro" id="IPR053010">
    <property type="entry name" value="SET_SmydA-8"/>
</dbReference>
<dbReference type="Proteomes" id="UP000002630">
    <property type="component" value="Linkage Group LG16"/>
</dbReference>
<evidence type="ECO:0000313" key="2">
    <source>
        <dbReference type="EMBL" id="CBN75038.1"/>
    </source>
</evidence>
<dbReference type="AlphaFoldDB" id="D8LRD3"/>
<protein>
    <recommendedName>
        <fullName evidence="1">SET domain-containing protein</fullName>
    </recommendedName>
</protein>
<dbReference type="Gene3D" id="2.170.270.10">
    <property type="entry name" value="SET domain"/>
    <property type="match status" value="1"/>
</dbReference>
<dbReference type="eggNOG" id="KOG2084">
    <property type="taxonomic scope" value="Eukaryota"/>
</dbReference>
<dbReference type="SUPFAM" id="SSF82199">
    <property type="entry name" value="SET domain"/>
    <property type="match status" value="1"/>
</dbReference>
<dbReference type="InParanoid" id="D8LRD3"/>
<evidence type="ECO:0000259" key="1">
    <source>
        <dbReference type="PROSITE" id="PS50280"/>
    </source>
</evidence>
<dbReference type="PROSITE" id="PS50280">
    <property type="entry name" value="SET"/>
    <property type="match status" value="1"/>
</dbReference>
<reference evidence="2 3" key="1">
    <citation type="journal article" date="2010" name="Nature">
        <title>The Ectocarpus genome and the independent evolution of multicellularity in brown algae.</title>
        <authorList>
            <person name="Cock J.M."/>
            <person name="Sterck L."/>
            <person name="Rouze P."/>
            <person name="Scornet D."/>
            <person name="Allen A.E."/>
            <person name="Amoutzias G."/>
            <person name="Anthouard V."/>
            <person name="Artiguenave F."/>
            <person name="Aury J.M."/>
            <person name="Badger J.H."/>
            <person name="Beszteri B."/>
            <person name="Billiau K."/>
            <person name="Bonnet E."/>
            <person name="Bothwell J.H."/>
            <person name="Bowler C."/>
            <person name="Boyen C."/>
            <person name="Brownlee C."/>
            <person name="Carrano C.J."/>
            <person name="Charrier B."/>
            <person name="Cho G.Y."/>
            <person name="Coelho S.M."/>
            <person name="Collen J."/>
            <person name="Corre E."/>
            <person name="Da Silva C."/>
            <person name="Delage L."/>
            <person name="Delaroque N."/>
            <person name="Dittami S.M."/>
            <person name="Doulbeau S."/>
            <person name="Elias M."/>
            <person name="Farnham G."/>
            <person name="Gachon C.M."/>
            <person name="Gschloessl B."/>
            <person name="Heesch S."/>
            <person name="Jabbari K."/>
            <person name="Jubin C."/>
            <person name="Kawai H."/>
            <person name="Kimura K."/>
            <person name="Kloareg B."/>
            <person name="Kupper F.C."/>
            <person name="Lang D."/>
            <person name="Le Bail A."/>
            <person name="Leblanc C."/>
            <person name="Lerouge P."/>
            <person name="Lohr M."/>
            <person name="Lopez P.J."/>
            <person name="Martens C."/>
            <person name="Maumus F."/>
            <person name="Michel G."/>
            <person name="Miranda-Saavedra D."/>
            <person name="Morales J."/>
            <person name="Moreau H."/>
            <person name="Motomura T."/>
            <person name="Nagasato C."/>
            <person name="Napoli C.A."/>
            <person name="Nelson D.R."/>
            <person name="Nyvall-Collen P."/>
            <person name="Peters A.F."/>
            <person name="Pommier C."/>
            <person name="Potin P."/>
            <person name="Poulain J."/>
            <person name="Quesneville H."/>
            <person name="Read B."/>
            <person name="Rensing S.A."/>
            <person name="Ritter A."/>
            <person name="Rousvoal S."/>
            <person name="Samanta M."/>
            <person name="Samson G."/>
            <person name="Schroeder D.C."/>
            <person name="Segurens B."/>
            <person name="Strittmatter M."/>
            <person name="Tonon T."/>
            <person name="Tregear J.W."/>
            <person name="Valentin K."/>
            <person name="von Dassow P."/>
            <person name="Yamagishi T."/>
            <person name="Van de Peer Y."/>
            <person name="Wincker P."/>
        </authorList>
    </citation>
    <scope>NUCLEOTIDE SEQUENCE [LARGE SCALE GENOMIC DNA]</scope>
    <source>
        <strain evidence="3">Ec32 / CCAP1310/4</strain>
    </source>
</reference>
<feature type="domain" description="SET" evidence="1">
    <location>
        <begin position="6"/>
        <end position="218"/>
    </location>
</feature>
<dbReference type="InterPro" id="IPR046341">
    <property type="entry name" value="SET_dom_sf"/>
</dbReference>
<dbReference type="CDD" id="cd20071">
    <property type="entry name" value="SET_SMYD"/>
    <property type="match status" value="1"/>
</dbReference>
<name>D8LRD3_ECTSI</name>
<dbReference type="EMBL" id="FN649741">
    <property type="protein sequence ID" value="CBN75038.1"/>
    <property type="molecule type" value="Genomic_DNA"/>
</dbReference>
<dbReference type="PANTHER" id="PTHR46455:SF5">
    <property type="entry name" value="SET AND MYND DOMAIN CONTAINING, ARTHROPOD-SPECIFIC, MEMBER 4, ISOFORM A"/>
    <property type="match status" value="1"/>
</dbReference>
<sequence length="457" mass="49776">MGDTPRHFTVMNTPDRGRVCVATQAFKAGDVLLEDLAFVHASELPDRCLACCGFHEASACFKLKPQGPLPCPPELLEELDAAADEMCDLDAVNTLDRARCFIQCMLMYRKDPLSLDPLAPLTAANLPRCLESVVSIRELIPGLFPDGMTNDRAARILGTLNTNSHELEQVEGSGLFLMACIMEHDCTPNCSFTTFGDKLWVTAIRQVGEGERLSIDYGNNFYLPTAERKAELEDIYGFVCTCRACTVLPDRCRAFRCPSKDCRTGKVCPHGDGGDESAERSWGCLACGHQCDPEEIEVLLEAEESLSEALEMADELGVEQIDALVQDARVVHPTHYVVFWALEATAKRLSGESAGGGGRRERVAQAAEAAWARLVSAVEEALPALHHEKVVYLDALAQSRVVAGDIKGAREAYESAHRVSVMVSGANTIPTLDIKSLAERTPTSANELRARYSGGQV</sequence>
<dbReference type="InterPro" id="IPR011990">
    <property type="entry name" value="TPR-like_helical_dom_sf"/>
</dbReference>
<dbReference type="PANTHER" id="PTHR46455">
    <property type="entry name" value="SET AND MYND DOMAIN CONTAINING, ARTHROPOD-SPECIFIC, MEMBER 4, ISOFORM A"/>
    <property type="match status" value="1"/>
</dbReference>
<dbReference type="EMBL" id="FN648863">
    <property type="protein sequence ID" value="CBN75038.1"/>
    <property type="molecule type" value="Genomic_DNA"/>
</dbReference>
<gene>
    <name evidence="2" type="ORF">Esi_0064_0103</name>
</gene>
<dbReference type="InterPro" id="IPR001214">
    <property type="entry name" value="SET_dom"/>
</dbReference>
<proteinExistence type="predicted"/>
<dbReference type="OrthoDB" id="265717at2759"/>
<dbReference type="Gene3D" id="1.25.40.10">
    <property type="entry name" value="Tetratricopeptide repeat domain"/>
    <property type="match status" value="1"/>
</dbReference>
<dbReference type="OMA" id="WERIIAY"/>